<proteinExistence type="predicted"/>
<evidence type="ECO:0000256" key="1">
    <source>
        <dbReference type="SAM" id="MobiDB-lite"/>
    </source>
</evidence>
<feature type="compositionally biased region" description="Basic residues" evidence="1">
    <location>
        <begin position="29"/>
        <end position="43"/>
    </location>
</feature>
<evidence type="ECO:0000313" key="2">
    <source>
        <dbReference type="EMBL" id="SET40577.1"/>
    </source>
</evidence>
<accession>A0A1I0E6L7</accession>
<keyword evidence="3" id="KW-1185">Reference proteome</keyword>
<dbReference type="Proteomes" id="UP000199345">
    <property type="component" value="Unassembled WGS sequence"/>
</dbReference>
<organism evidence="2 3">
    <name type="scientific">Nitrosomonas marina</name>
    <dbReference type="NCBI Taxonomy" id="917"/>
    <lineage>
        <taxon>Bacteria</taxon>
        <taxon>Pseudomonadati</taxon>
        <taxon>Pseudomonadota</taxon>
        <taxon>Betaproteobacteria</taxon>
        <taxon>Nitrosomonadales</taxon>
        <taxon>Nitrosomonadaceae</taxon>
        <taxon>Nitrosomonas</taxon>
    </lineage>
</organism>
<sequence length="73" mass="8353">MNNLFAGMMPFIPTFNPRVESRYSARFPHPTKKGPGRGSKRMRRESYPAGEKFKKAFAAGVATHRGKFRHMPK</sequence>
<evidence type="ECO:0000313" key="3">
    <source>
        <dbReference type="Proteomes" id="UP000199345"/>
    </source>
</evidence>
<protein>
    <submittedName>
        <fullName evidence="2">Uncharacterized protein</fullName>
    </submittedName>
</protein>
<gene>
    <name evidence="2" type="ORF">SAMN05216326_12527</name>
</gene>
<dbReference type="EMBL" id="FOIA01000025">
    <property type="protein sequence ID" value="SET40577.1"/>
    <property type="molecule type" value="Genomic_DNA"/>
</dbReference>
<reference evidence="3" key="1">
    <citation type="submission" date="2016-10" db="EMBL/GenBank/DDBJ databases">
        <authorList>
            <person name="Varghese N."/>
            <person name="Submissions S."/>
        </authorList>
    </citation>
    <scope>NUCLEOTIDE SEQUENCE [LARGE SCALE GENOMIC DNA]</scope>
    <source>
        <strain evidence="3">Nm71</strain>
    </source>
</reference>
<dbReference type="AlphaFoldDB" id="A0A1I0E6L7"/>
<feature type="region of interest" description="Disordered" evidence="1">
    <location>
        <begin position="23"/>
        <end position="49"/>
    </location>
</feature>
<name>A0A1I0E6L7_9PROT</name>